<dbReference type="GO" id="GO:0005886">
    <property type="term" value="C:plasma membrane"/>
    <property type="evidence" value="ECO:0007669"/>
    <property type="project" value="TreeGrafter"/>
</dbReference>
<dbReference type="Pfam" id="PF17751">
    <property type="entry name" value="SKICH"/>
    <property type="match status" value="1"/>
</dbReference>
<dbReference type="Gene3D" id="3.60.10.10">
    <property type="entry name" value="Endonuclease/exonuclease/phosphatase"/>
    <property type="match status" value="1"/>
</dbReference>
<feature type="domain" description="Inositol polyphosphate-related phosphatase" evidence="2">
    <location>
        <begin position="3"/>
        <end position="321"/>
    </location>
</feature>
<dbReference type="AlphaFoldDB" id="A0AAW1DP24"/>
<dbReference type="GO" id="GO:0004439">
    <property type="term" value="F:phosphatidylinositol-4,5-bisphosphate 5-phosphatase activity"/>
    <property type="evidence" value="ECO:0007669"/>
    <property type="project" value="TreeGrafter"/>
</dbReference>
<protein>
    <recommendedName>
        <fullName evidence="2">Inositol polyphosphate-related phosphatase domain-containing protein</fullName>
    </recommendedName>
</protein>
<proteinExistence type="inferred from homology"/>
<accession>A0AAW1DP24</accession>
<evidence type="ECO:0000313" key="3">
    <source>
        <dbReference type="EMBL" id="KAK9512781.1"/>
    </source>
</evidence>
<gene>
    <name evidence="3" type="ORF">O3M35_001122</name>
</gene>
<dbReference type="GO" id="GO:0001726">
    <property type="term" value="C:ruffle"/>
    <property type="evidence" value="ECO:0007669"/>
    <property type="project" value="TreeGrafter"/>
</dbReference>
<comment type="similarity">
    <text evidence="1">Belongs to the inositol 1,4,5-trisphosphate 5-phosphatase type II family.</text>
</comment>
<dbReference type="PANTHER" id="PTHR11200:SF275">
    <property type="entry name" value="LD06095P"/>
    <property type="match status" value="1"/>
</dbReference>
<dbReference type="Gene3D" id="2.60.40.2840">
    <property type="match status" value="1"/>
</dbReference>
<sequence length="446" mass="51467">MMDELRIHIITYNVATRNPEGNIMELLGISEKDNKLTLPDFFLIGLQEVKSQPQNFVMDALFNDPWTNAIKNVLVKYGYIKAKTVRLVGIVLSMFCLRKHIIHLRDMQNISTRTGLMGLWGNKGGVSQRLQIYGCSICFVNCHLAAHDHLLQERISDYNQILHHQKFNTEEATSIFFHDYVFWFGDLNFRLDNETENENLSAETIIQKVKDDDFLPLLEYDQLKCAMTTGEAFSELNEPDITFPPTYKFMFHSNEYDVSRRPGWTDRILYKVNADVYENVTLDTCSLEYKAIDNFSCSDHRPVMGIFTIKVFSDYAERVVKFQPIQSWFTNQENSATCLLGADVDPKIWDWVGIFKENFSSLDEYQGFIYLANNNTETAAEALPNNIRSGDRLELKFHENIITNPGKYRLLYFSHDSGSVLGMSGPFQLLNKGTTVNNSQRAHLDW</sequence>
<dbReference type="InterPro" id="IPR036691">
    <property type="entry name" value="Endo/exonu/phosph_ase_sf"/>
</dbReference>
<dbReference type="SUPFAM" id="SSF56219">
    <property type="entry name" value="DNase I-like"/>
    <property type="match status" value="1"/>
</dbReference>
<dbReference type="GO" id="GO:0046856">
    <property type="term" value="P:phosphatidylinositol dephosphorylation"/>
    <property type="evidence" value="ECO:0007669"/>
    <property type="project" value="InterPro"/>
</dbReference>
<dbReference type="Pfam" id="PF22669">
    <property type="entry name" value="Exo_endo_phos2"/>
    <property type="match status" value="1"/>
</dbReference>
<keyword evidence="4" id="KW-1185">Reference proteome</keyword>
<dbReference type="InterPro" id="IPR046985">
    <property type="entry name" value="IP5"/>
</dbReference>
<reference evidence="3 4" key="1">
    <citation type="submission" date="2022-12" db="EMBL/GenBank/DDBJ databases">
        <title>Chromosome-level genome assembly of true bugs.</title>
        <authorList>
            <person name="Ma L."/>
            <person name="Li H."/>
        </authorList>
    </citation>
    <scope>NUCLEOTIDE SEQUENCE [LARGE SCALE GENOMIC DNA]</scope>
    <source>
        <strain evidence="3">Lab_2022b</strain>
    </source>
</reference>
<dbReference type="SMART" id="SM00128">
    <property type="entry name" value="IPPc"/>
    <property type="match status" value="1"/>
</dbReference>
<dbReference type="FunFam" id="3.60.10.10:FF:000060">
    <property type="entry name" value="Uncharacterized protein, isoform C"/>
    <property type="match status" value="1"/>
</dbReference>
<organism evidence="3 4">
    <name type="scientific">Rhynocoris fuscipes</name>
    <dbReference type="NCBI Taxonomy" id="488301"/>
    <lineage>
        <taxon>Eukaryota</taxon>
        <taxon>Metazoa</taxon>
        <taxon>Ecdysozoa</taxon>
        <taxon>Arthropoda</taxon>
        <taxon>Hexapoda</taxon>
        <taxon>Insecta</taxon>
        <taxon>Pterygota</taxon>
        <taxon>Neoptera</taxon>
        <taxon>Paraneoptera</taxon>
        <taxon>Hemiptera</taxon>
        <taxon>Heteroptera</taxon>
        <taxon>Panheteroptera</taxon>
        <taxon>Cimicomorpha</taxon>
        <taxon>Reduviidae</taxon>
        <taxon>Harpactorinae</taxon>
        <taxon>Harpactorini</taxon>
        <taxon>Rhynocoris</taxon>
    </lineage>
</organism>
<dbReference type="EMBL" id="JAPXFL010000001">
    <property type="protein sequence ID" value="KAK9512781.1"/>
    <property type="molecule type" value="Genomic_DNA"/>
</dbReference>
<dbReference type="GO" id="GO:0005737">
    <property type="term" value="C:cytoplasm"/>
    <property type="evidence" value="ECO:0007669"/>
    <property type="project" value="TreeGrafter"/>
</dbReference>
<evidence type="ECO:0000256" key="1">
    <source>
        <dbReference type="ARBA" id="ARBA00005910"/>
    </source>
</evidence>
<dbReference type="Proteomes" id="UP001461498">
    <property type="component" value="Unassembled WGS sequence"/>
</dbReference>
<evidence type="ECO:0000313" key="4">
    <source>
        <dbReference type="Proteomes" id="UP001461498"/>
    </source>
</evidence>
<name>A0AAW1DP24_9HEMI</name>
<comment type="caution">
    <text evidence="3">The sequence shown here is derived from an EMBL/GenBank/DDBJ whole genome shotgun (WGS) entry which is preliminary data.</text>
</comment>
<dbReference type="PANTHER" id="PTHR11200">
    <property type="entry name" value="INOSITOL 5-PHOSPHATASE"/>
    <property type="match status" value="1"/>
</dbReference>
<dbReference type="InterPro" id="IPR000300">
    <property type="entry name" value="IPPc"/>
</dbReference>
<evidence type="ECO:0000259" key="2">
    <source>
        <dbReference type="SMART" id="SM00128"/>
    </source>
</evidence>
<dbReference type="InterPro" id="IPR041611">
    <property type="entry name" value="SKICH"/>
</dbReference>